<dbReference type="Pfam" id="PF12728">
    <property type="entry name" value="HTH_17"/>
    <property type="match status" value="1"/>
</dbReference>
<dbReference type="SUPFAM" id="SSF46955">
    <property type="entry name" value="Putative DNA-binding domain"/>
    <property type="match status" value="1"/>
</dbReference>
<dbReference type="EMBL" id="QKWJ01000019">
    <property type="protein sequence ID" value="RDK09129.1"/>
    <property type="molecule type" value="Genomic_DNA"/>
</dbReference>
<keyword evidence="3" id="KW-1185">Reference proteome</keyword>
<evidence type="ECO:0000313" key="3">
    <source>
        <dbReference type="Proteomes" id="UP000255165"/>
    </source>
</evidence>
<dbReference type="InterPro" id="IPR010093">
    <property type="entry name" value="SinI_DNA-bd"/>
</dbReference>
<feature type="domain" description="Helix-turn-helix" evidence="1">
    <location>
        <begin position="52"/>
        <end position="101"/>
    </location>
</feature>
<evidence type="ECO:0000313" key="2">
    <source>
        <dbReference type="EMBL" id="RDK09129.1"/>
    </source>
</evidence>
<comment type="caution">
    <text evidence="2">The sequence shown here is derived from an EMBL/GenBank/DDBJ whole genome shotgun (WGS) entry which is preliminary data.</text>
</comment>
<organism evidence="2 3">
    <name type="scientific">Cupriavidus lacunae</name>
    <dbReference type="NCBI Taxonomy" id="2666307"/>
    <lineage>
        <taxon>Bacteria</taxon>
        <taxon>Pseudomonadati</taxon>
        <taxon>Pseudomonadota</taxon>
        <taxon>Betaproteobacteria</taxon>
        <taxon>Burkholderiales</taxon>
        <taxon>Burkholderiaceae</taxon>
        <taxon>Cupriavidus</taxon>
    </lineage>
</organism>
<proteinExistence type="predicted"/>
<dbReference type="Proteomes" id="UP000255165">
    <property type="component" value="Unassembled WGS sequence"/>
</dbReference>
<gene>
    <name evidence="2" type="ORF">DN412_16950</name>
</gene>
<dbReference type="InterPro" id="IPR041657">
    <property type="entry name" value="HTH_17"/>
</dbReference>
<dbReference type="InterPro" id="IPR009061">
    <property type="entry name" value="DNA-bd_dom_put_sf"/>
</dbReference>
<name>A0A370NU46_9BURK</name>
<dbReference type="AlphaFoldDB" id="A0A370NU46"/>
<accession>A0A370NU46</accession>
<sequence length="106" mass="11919">MNIMTAEDLMKVVSKMPAQERVKFFTLVGEQAFKDESFSHEEVFGHVAEADFTAAEAAEYLEVSIATFRRLVRDGKLVPHAEVGRSQLFSAPDLKAFKRQRNAIKG</sequence>
<evidence type="ECO:0000259" key="1">
    <source>
        <dbReference type="Pfam" id="PF12728"/>
    </source>
</evidence>
<dbReference type="GO" id="GO:0003677">
    <property type="term" value="F:DNA binding"/>
    <property type="evidence" value="ECO:0007669"/>
    <property type="project" value="UniProtKB-KW"/>
</dbReference>
<reference evidence="3" key="1">
    <citation type="submission" date="2018-06" db="EMBL/GenBank/DDBJ databases">
        <authorList>
            <person name="Feng T."/>
            <person name="Jeon C.O."/>
        </authorList>
    </citation>
    <scope>NUCLEOTIDE SEQUENCE [LARGE SCALE GENOMIC DNA]</scope>
    <source>
        <strain evidence="3">S23</strain>
    </source>
</reference>
<dbReference type="NCBIfam" id="TIGR01764">
    <property type="entry name" value="excise"/>
    <property type="match status" value="1"/>
</dbReference>
<protein>
    <submittedName>
        <fullName evidence="2">DNA-binding protein</fullName>
    </submittedName>
</protein>
<keyword evidence="2" id="KW-0238">DNA-binding</keyword>